<dbReference type="Pfam" id="PF07855">
    <property type="entry name" value="ATG101"/>
    <property type="match status" value="1"/>
</dbReference>
<gene>
    <name evidence="4" type="ORF">M408DRAFT_14515</name>
</gene>
<evidence type="ECO:0000313" key="5">
    <source>
        <dbReference type="Proteomes" id="UP000054097"/>
    </source>
</evidence>
<dbReference type="EMBL" id="KN824279">
    <property type="protein sequence ID" value="KIM32929.1"/>
    <property type="molecule type" value="Genomic_DNA"/>
</dbReference>
<proteinExistence type="inferred from homology"/>
<dbReference type="GO" id="GO:0000045">
    <property type="term" value="P:autophagosome assembly"/>
    <property type="evidence" value="ECO:0007669"/>
    <property type="project" value="TreeGrafter"/>
</dbReference>
<organism evidence="4 5">
    <name type="scientific">Serendipita vermifera MAFF 305830</name>
    <dbReference type="NCBI Taxonomy" id="933852"/>
    <lineage>
        <taxon>Eukaryota</taxon>
        <taxon>Fungi</taxon>
        <taxon>Dikarya</taxon>
        <taxon>Basidiomycota</taxon>
        <taxon>Agaricomycotina</taxon>
        <taxon>Agaricomycetes</taxon>
        <taxon>Sebacinales</taxon>
        <taxon>Serendipitaceae</taxon>
        <taxon>Serendipita</taxon>
    </lineage>
</organism>
<reference evidence="4 5" key="1">
    <citation type="submission" date="2014-04" db="EMBL/GenBank/DDBJ databases">
        <authorList>
            <consortium name="DOE Joint Genome Institute"/>
            <person name="Kuo A."/>
            <person name="Zuccaro A."/>
            <person name="Kohler A."/>
            <person name="Nagy L.G."/>
            <person name="Floudas D."/>
            <person name="Copeland A."/>
            <person name="Barry K.W."/>
            <person name="Cichocki N."/>
            <person name="Veneault-Fourrey C."/>
            <person name="LaButti K."/>
            <person name="Lindquist E.A."/>
            <person name="Lipzen A."/>
            <person name="Lundell T."/>
            <person name="Morin E."/>
            <person name="Murat C."/>
            <person name="Sun H."/>
            <person name="Tunlid A."/>
            <person name="Henrissat B."/>
            <person name="Grigoriev I.V."/>
            <person name="Hibbett D.S."/>
            <person name="Martin F."/>
            <person name="Nordberg H.P."/>
            <person name="Cantor M.N."/>
            <person name="Hua S.X."/>
        </authorList>
    </citation>
    <scope>NUCLEOTIDE SEQUENCE [LARGE SCALE GENOMIC DNA]</scope>
    <source>
        <strain evidence="4 5">MAFF 305830</strain>
    </source>
</reference>
<sequence length="183" mass="20939">MALTFDLVVDRETARQSLRAVLHGIFFHRLFGVIKPSSIECLDVTFPAVKDENTENLVNEIVDSFLRALQSVKQGRKEGQIEVFFTEKQQKKATWFQSERTEEVPWETWLINVTVEQPQSDHDRQYLQETLSSVLSKAVMTMITYSASDRGRIVVPPISTMEGVTPFPIHTTLRIQGQVISRT</sequence>
<dbReference type="GO" id="GO:1990316">
    <property type="term" value="C:Atg1/ULK1 kinase complex"/>
    <property type="evidence" value="ECO:0007669"/>
    <property type="project" value="TreeGrafter"/>
</dbReference>
<keyword evidence="3" id="KW-0072">Autophagy</keyword>
<dbReference type="GO" id="GO:0000407">
    <property type="term" value="C:phagophore assembly site"/>
    <property type="evidence" value="ECO:0007669"/>
    <property type="project" value="TreeGrafter"/>
</dbReference>
<dbReference type="GO" id="GO:0019901">
    <property type="term" value="F:protein kinase binding"/>
    <property type="evidence" value="ECO:0007669"/>
    <property type="project" value="TreeGrafter"/>
</dbReference>
<keyword evidence="5" id="KW-1185">Reference proteome</keyword>
<dbReference type="STRING" id="933852.A0A0C3BLJ3"/>
<evidence type="ECO:0000256" key="3">
    <source>
        <dbReference type="ARBA" id="ARBA00023006"/>
    </source>
</evidence>
<reference evidence="5" key="2">
    <citation type="submission" date="2015-01" db="EMBL/GenBank/DDBJ databases">
        <title>Evolutionary Origins and Diversification of the Mycorrhizal Mutualists.</title>
        <authorList>
            <consortium name="DOE Joint Genome Institute"/>
            <consortium name="Mycorrhizal Genomics Consortium"/>
            <person name="Kohler A."/>
            <person name="Kuo A."/>
            <person name="Nagy L.G."/>
            <person name="Floudas D."/>
            <person name="Copeland A."/>
            <person name="Barry K.W."/>
            <person name="Cichocki N."/>
            <person name="Veneault-Fourrey C."/>
            <person name="LaButti K."/>
            <person name="Lindquist E.A."/>
            <person name="Lipzen A."/>
            <person name="Lundell T."/>
            <person name="Morin E."/>
            <person name="Murat C."/>
            <person name="Riley R."/>
            <person name="Ohm R."/>
            <person name="Sun H."/>
            <person name="Tunlid A."/>
            <person name="Henrissat B."/>
            <person name="Grigoriev I.V."/>
            <person name="Hibbett D.S."/>
            <person name="Martin F."/>
        </authorList>
    </citation>
    <scope>NUCLEOTIDE SEQUENCE [LARGE SCALE GENOMIC DNA]</scope>
    <source>
        <strain evidence="5">MAFF 305830</strain>
    </source>
</reference>
<evidence type="ECO:0000313" key="4">
    <source>
        <dbReference type="EMBL" id="KIM32929.1"/>
    </source>
</evidence>
<accession>A0A0C3BLJ3</accession>
<evidence type="ECO:0000256" key="1">
    <source>
        <dbReference type="ARBA" id="ARBA00007130"/>
    </source>
</evidence>
<protein>
    <recommendedName>
        <fullName evidence="2">Autophagy-related protein 101</fullName>
    </recommendedName>
</protein>
<dbReference type="PANTHER" id="PTHR13292:SF0">
    <property type="entry name" value="AUTOPHAGY-RELATED PROTEIN 101"/>
    <property type="match status" value="1"/>
</dbReference>
<dbReference type="HOGENOM" id="CLU_069661_1_1_1"/>
<dbReference type="AlphaFoldDB" id="A0A0C3BLJ3"/>
<dbReference type="InterPro" id="IPR012445">
    <property type="entry name" value="ATG101"/>
</dbReference>
<dbReference type="Proteomes" id="UP000054097">
    <property type="component" value="Unassembled WGS sequence"/>
</dbReference>
<dbReference type="PANTHER" id="PTHR13292">
    <property type="entry name" value="AUTOPHAGY-RELATED PROTEIN 101"/>
    <property type="match status" value="1"/>
</dbReference>
<dbReference type="OrthoDB" id="10259639at2759"/>
<comment type="similarity">
    <text evidence="1">Belongs to the ATG101 family.</text>
</comment>
<evidence type="ECO:0000256" key="2">
    <source>
        <dbReference type="ARBA" id="ARBA00018874"/>
    </source>
</evidence>
<name>A0A0C3BLJ3_SERVB</name>